<protein>
    <submittedName>
        <fullName evidence="2">Uncharacterized protein</fullName>
    </submittedName>
</protein>
<dbReference type="Pfam" id="PF05610">
    <property type="entry name" value="DUF779"/>
    <property type="match status" value="1"/>
</dbReference>
<dbReference type="AlphaFoldDB" id="A0A1I5IRU0"/>
<organism evidence="2 3">
    <name type="scientific">Amycolatopsis rubida</name>
    <dbReference type="NCBI Taxonomy" id="112413"/>
    <lineage>
        <taxon>Bacteria</taxon>
        <taxon>Bacillati</taxon>
        <taxon>Actinomycetota</taxon>
        <taxon>Actinomycetes</taxon>
        <taxon>Pseudonocardiales</taxon>
        <taxon>Pseudonocardiaceae</taxon>
        <taxon>Amycolatopsis</taxon>
    </lineage>
</organism>
<reference evidence="3" key="1">
    <citation type="submission" date="2016-10" db="EMBL/GenBank/DDBJ databases">
        <authorList>
            <person name="Varghese N."/>
            <person name="Submissions S."/>
        </authorList>
    </citation>
    <scope>NUCLEOTIDE SEQUENCE [LARGE SCALE GENOMIC DNA]</scope>
    <source>
        <strain evidence="3">DSM 44637</strain>
    </source>
</reference>
<gene>
    <name evidence="2" type="ORF">SAMN05421854_102647</name>
</gene>
<evidence type="ECO:0000313" key="2">
    <source>
        <dbReference type="EMBL" id="SFO63278.1"/>
    </source>
</evidence>
<dbReference type="STRING" id="112413.SAMN05421854_102647"/>
<dbReference type="InterPro" id="IPR008497">
    <property type="entry name" value="DUF779"/>
</dbReference>
<name>A0A1I5IRU0_9PSEU</name>
<sequence>MSADQYEYWRRTDLTVDVVPGRGNEFSLEAPEGVRFQVRSRMRKDAGASARQPPAPALRRTGLP</sequence>
<dbReference type="Proteomes" id="UP000199137">
    <property type="component" value="Unassembled WGS sequence"/>
</dbReference>
<feature type="region of interest" description="Disordered" evidence="1">
    <location>
        <begin position="41"/>
        <end position="64"/>
    </location>
</feature>
<accession>A0A1I5IRU0</accession>
<proteinExistence type="predicted"/>
<evidence type="ECO:0000256" key="1">
    <source>
        <dbReference type="SAM" id="MobiDB-lite"/>
    </source>
</evidence>
<dbReference type="EMBL" id="FOWC01000002">
    <property type="protein sequence ID" value="SFO63278.1"/>
    <property type="molecule type" value="Genomic_DNA"/>
</dbReference>
<evidence type="ECO:0000313" key="3">
    <source>
        <dbReference type="Proteomes" id="UP000199137"/>
    </source>
</evidence>